<dbReference type="AlphaFoldDB" id="A0A370CKG0"/>
<dbReference type="Proteomes" id="UP000226429">
    <property type="component" value="Unassembled WGS sequence"/>
</dbReference>
<organism evidence="2 3">
    <name type="scientific">Candidatus Aquirickettsiella gammari</name>
    <dbReference type="NCBI Taxonomy" id="2016198"/>
    <lineage>
        <taxon>Bacteria</taxon>
        <taxon>Pseudomonadati</taxon>
        <taxon>Pseudomonadota</taxon>
        <taxon>Gammaproteobacteria</taxon>
        <taxon>Legionellales</taxon>
        <taxon>Coxiellaceae</taxon>
        <taxon>Candidatus Aquirickettsiella</taxon>
    </lineage>
</organism>
<evidence type="ECO:0000313" key="3">
    <source>
        <dbReference type="Proteomes" id="UP000226429"/>
    </source>
</evidence>
<reference evidence="2 3" key="1">
    <citation type="journal article" date="2017" name="Int. J. Syst. Evol. Microbiol.">
        <title>Aquarickettsiella crustaci n. gen. n. sp. (Gammaproteobacteria: Legionellales: Coxiellaceae); a bacterial pathogen of the freshwater crustacean: Gammarus fossarum (Malacostraca: Amphipoda).</title>
        <authorList>
            <person name="Bojko J."/>
            <person name="Dunn A.M."/>
            <person name="Stebbing P.D."/>
            <person name="Van Aerle R."/>
            <person name="Bacela-Spychalska K."/>
            <person name="Bean T.P."/>
            <person name="Stentiford G.D."/>
        </authorList>
    </citation>
    <scope>NUCLEOTIDE SEQUENCE [LARGE SCALE GENOMIC DNA]</scope>
    <source>
        <strain evidence="2">RA15029</strain>
    </source>
</reference>
<keyword evidence="1" id="KW-0472">Membrane</keyword>
<evidence type="ECO:0000313" key="2">
    <source>
        <dbReference type="EMBL" id="RDH40787.1"/>
    </source>
</evidence>
<comment type="caution">
    <text evidence="2">The sequence shown here is derived from an EMBL/GenBank/DDBJ whole genome shotgun (WGS) entry which is preliminary data.</text>
</comment>
<reference evidence="2 3" key="2">
    <citation type="journal article" date="2018" name="J. Invertebr. Pathol.">
        <title>'Candidatus Aquirickettsiella gammari' (Gammaproteobacteria: Legionellales: Coxiellaceae): A bacterial pathogen of the freshwater crustacean Gammarus fossarum (Malacostraca: Amphipoda).</title>
        <authorList>
            <person name="Bojko J."/>
            <person name="Dunn A.M."/>
            <person name="Stebbing P.D."/>
            <person name="van Aerle R."/>
            <person name="Bacela-Spychalska K."/>
            <person name="Bean T.P."/>
            <person name="Urrutia A."/>
            <person name="Stentiford G.D."/>
        </authorList>
    </citation>
    <scope>NUCLEOTIDE SEQUENCE [LARGE SCALE GENOMIC DNA]</scope>
    <source>
        <strain evidence="2">RA15029</strain>
    </source>
</reference>
<feature type="transmembrane region" description="Helical" evidence="1">
    <location>
        <begin position="21"/>
        <end position="45"/>
    </location>
</feature>
<keyword evidence="1" id="KW-0812">Transmembrane</keyword>
<protein>
    <submittedName>
        <fullName evidence="2">Type IV secretion protein IcmL</fullName>
    </submittedName>
</protein>
<gene>
    <name evidence="2" type="ORF">CFE62_002345</name>
</gene>
<dbReference type="EMBL" id="NMOS02000004">
    <property type="protein sequence ID" value="RDH40787.1"/>
    <property type="molecule type" value="Genomic_DNA"/>
</dbReference>
<keyword evidence="3" id="KW-1185">Reference proteome</keyword>
<keyword evidence="1" id="KW-1133">Transmembrane helix</keyword>
<sequence>MGNRIEQLKSRKGFYRDNYNRVCVGLLLVLFIILLVSGIVIYLTIYSPTPDFFASAQDGKLTRLVAVDSVNYSRTAP</sequence>
<accession>A0A370CKG0</accession>
<proteinExistence type="predicted"/>
<evidence type="ECO:0000256" key="1">
    <source>
        <dbReference type="SAM" id="Phobius"/>
    </source>
</evidence>
<name>A0A370CKG0_9COXI</name>